<accession>A0ABS5P537</accession>
<organism evidence="2 3">
    <name type="scientific">Campylobacter vulpis</name>
    <dbReference type="NCBI Taxonomy" id="1655500"/>
    <lineage>
        <taxon>Bacteria</taxon>
        <taxon>Pseudomonadati</taxon>
        <taxon>Campylobacterota</taxon>
        <taxon>Epsilonproteobacteria</taxon>
        <taxon>Campylobacterales</taxon>
        <taxon>Campylobacteraceae</taxon>
        <taxon>Campylobacter</taxon>
    </lineage>
</organism>
<feature type="region of interest" description="Disordered" evidence="1">
    <location>
        <begin position="65"/>
        <end position="84"/>
    </location>
</feature>
<reference evidence="2 3" key="1">
    <citation type="journal article" date="2021" name="Syst. Appl. Microbiol.">
        <title>nCampylobacter vulpis sp. nov. isolated from wild red foxes.</title>
        <authorList>
            <person name="Parisi A."/>
            <person name="Chiara M."/>
            <person name="Caffara M."/>
            <person name="Mion D."/>
            <person name="Miller W.G."/>
            <person name="Caruso M."/>
            <person name="Manzari C."/>
            <person name="Florio D."/>
            <person name="Capozzi L."/>
            <person name="D'Erchia A.M."/>
            <person name="Manzulli V."/>
            <person name="Zanoni R.G."/>
        </authorList>
    </citation>
    <scope>NUCLEOTIDE SEQUENCE [LARGE SCALE GENOMIC DNA]</scope>
    <source>
        <strain evidence="2 3">52/13</strain>
    </source>
</reference>
<keyword evidence="3" id="KW-1185">Reference proteome</keyword>
<gene>
    <name evidence="2" type="ORF">CVU5213_08570</name>
</gene>
<dbReference type="RefSeq" id="WP_213270603.1">
    <property type="nucleotide sequence ID" value="NZ_VJYN01000049.1"/>
</dbReference>
<dbReference type="EMBL" id="VJYU01000051">
    <property type="protein sequence ID" value="MBS4241762.1"/>
    <property type="molecule type" value="Genomic_DNA"/>
</dbReference>
<comment type="caution">
    <text evidence="2">The sequence shown here is derived from an EMBL/GenBank/DDBJ whole genome shotgun (WGS) entry which is preliminary data.</text>
</comment>
<evidence type="ECO:0000313" key="3">
    <source>
        <dbReference type="Proteomes" id="UP000811399"/>
    </source>
</evidence>
<evidence type="ECO:0000313" key="2">
    <source>
        <dbReference type="EMBL" id="MBS4241762.1"/>
    </source>
</evidence>
<protein>
    <submittedName>
        <fullName evidence="2">Uncharacterized protein</fullName>
    </submittedName>
</protein>
<name>A0ABS5P537_9BACT</name>
<dbReference type="Proteomes" id="UP000811399">
    <property type="component" value="Unassembled WGS sequence"/>
</dbReference>
<evidence type="ECO:0000256" key="1">
    <source>
        <dbReference type="SAM" id="MobiDB-lite"/>
    </source>
</evidence>
<sequence>MYLLAPSFSPHAAPPCLTLPRRHTKGINLALLFAHTLKLNHASQAHPTHALAFCFFRHTSSSDLASLNSADKPQKSFHKAQTIA</sequence>
<proteinExistence type="predicted"/>